<protein>
    <submittedName>
        <fullName evidence="7">RNA polymerase sigma-E factor</fullName>
    </submittedName>
</protein>
<dbReference type="AlphaFoldDB" id="A0A1S8S6Y3"/>
<keyword evidence="3" id="KW-0238">DNA-binding</keyword>
<dbReference type="Pfam" id="PF08281">
    <property type="entry name" value="Sigma70_r4_2"/>
    <property type="match status" value="1"/>
</dbReference>
<name>A0A1S8S6Y3_CLOBE</name>
<dbReference type="InterPro" id="IPR013324">
    <property type="entry name" value="RNA_pol_sigma_r3/r4-like"/>
</dbReference>
<sequence>MVSNEELFISGDIDTLYKRNKRLMFHIGNKFLNLQLKYDDLMECGDLAFVKAIKIFNPNKSKWATFFSKIMINEILMVNRKLNKQAQIISIETVICDDNEQNTLTLQDIIPASKDTMDEVISSIIIEEILNLSQKLSSNKREVFRLYLLGIKQKDIGERLNLSQSYVARLIKKICMELKVAYEKGA</sequence>
<accession>A0A1S8S6Y3</accession>
<evidence type="ECO:0000313" key="8">
    <source>
        <dbReference type="Proteomes" id="UP000190973"/>
    </source>
</evidence>
<dbReference type="PANTHER" id="PTHR30385">
    <property type="entry name" value="SIGMA FACTOR F FLAGELLAR"/>
    <property type="match status" value="1"/>
</dbReference>
<evidence type="ECO:0000259" key="6">
    <source>
        <dbReference type="Pfam" id="PF08281"/>
    </source>
</evidence>
<evidence type="ECO:0000313" key="7">
    <source>
        <dbReference type="EMBL" id="OOM61276.1"/>
    </source>
</evidence>
<dbReference type="SUPFAM" id="SSF88946">
    <property type="entry name" value="Sigma2 domain of RNA polymerase sigma factors"/>
    <property type="match status" value="1"/>
</dbReference>
<dbReference type="EMBL" id="LZZI01000038">
    <property type="protein sequence ID" value="OOM61276.1"/>
    <property type="molecule type" value="Genomic_DNA"/>
</dbReference>
<dbReference type="InterPro" id="IPR007627">
    <property type="entry name" value="RNA_pol_sigma70_r2"/>
</dbReference>
<dbReference type="InterPro" id="IPR036388">
    <property type="entry name" value="WH-like_DNA-bd_sf"/>
</dbReference>
<dbReference type="GO" id="GO:0016987">
    <property type="term" value="F:sigma factor activity"/>
    <property type="evidence" value="ECO:0007669"/>
    <property type="project" value="UniProtKB-KW"/>
</dbReference>
<dbReference type="InterPro" id="IPR013249">
    <property type="entry name" value="RNA_pol_sigma70_r4_t2"/>
</dbReference>
<dbReference type="InterPro" id="IPR014284">
    <property type="entry name" value="RNA_pol_sigma-70_dom"/>
</dbReference>
<keyword evidence="4" id="KW-0804">Transcription</keyword>
<keyword evidence="1" id="KW-0805">Transcription regulation</keyword>
<evidence type="ECO:0000256" key="3">
    <source>
        <dbReference type="ARBA" id="ARBA00023125"/>
    </source>
</evidence>
<proteinExistence type="predicted"/>
<dbReference type="GO" id="GO:0003677">
    <property type="term" value="F:DNA binding"/>
    <property type="evidence" value="ECO:0007669"/>
    <property type="project" value="UniProtKB-KW"/>
</dbReference>
<dbReference type="Pfam" id="PF04542">
    <property type="entry name" value="Sigma70_r2"/>
    <property type="match status" value="1"/>
</dbReference>
<dbReference type="SUPFAM" id="SSF88659">
    <property type="entry name" value="Sigma3 and sigma4 domains of RNA polymerase sigma factors"/>
    <property type="match status" value="1"/>
</dbReference>
<dbReference type="GO" id="GO:0006352">
    <property type="term" value="P:DNA-templated transcription initiation"/>
    <property type="evidence" value="ECO:0007669"/>
    <property type="project" value="InterPro"/>
</dbReference>
<organism evidence="7 8">
    <name type="scientific">Clostridium beijerinckii</name>
    <name type="common">Clostridium MP</name>
    <dbReference type="NCBI Taxonomy" id="1520"/>
    <lineage>
        <taxon>Bacteria</taxon>
        <taxon>Bacillati</taxon>
        <taxon>Bacillota</taxon>
        <taxon>Clostridia</taxon>
        <taxon>Eubacteriales</taxon>
        <taxon>Clostridiaceae</taxon>
        <taxon>Clostridium</taxon>
    </lineage>
</organism>
<evidence type="ECO:0000256" key="2">
    <source>
        <dbReference type="ARBA" id="ARBA00023082"/>
    </source>
</evidence>
<dbReference type="Gene3D" id="1.10.1740.10">
    <property type="match status" value="1"/>
</dbReference>
<dbReference type="Gene3D" id="1.10.10.10">
    <property type="entry name" value="Winged helix-like DNA-binding domain superfamily/Winged helix DNA-binding domain"/>
    <property type="match status" value="1"/>
</dbReference>
<keyword evidence="2" id="KW-0731">Sigma factor</keyword>
<dbReference type="InterPro" id="IPR013325">
    <property type="entry name" value="RNA_pol_sigma_r2"/>
</dbReference>
<reference evidence="7 8" key="1">
    <citation type="submission" date="2016-05" db="EMBL/GenBank/DDBJ databases">
        <title>Microbial solvent formation.</title>
        <authorList>
            <person name="Poehlein A."/>
            <person name="Montoya Solano J.D."/>
            <person name="Flitsch S."/>
            <person name="Krabben P."/>
            <person name="Duerre P."/>
            <person name="Daniel R."/>
        </authorList>
    </citation>
    <scope>NUCLEOTIDE SEQUENCE [LARGE SCALE GENOMIC DNA]</scope>
    <source>
        <strain evidence="7 8">DSM 53</strain>
    </source>
</reference>
<gene>
    <name evidence="7" type="primary">sigE_1</name>
    <name evidence="7" type="ORF">CLBCK_24100</name>
</gene>
<dbReference type="RefSeq" id="WP_077838968.1">
    <property type="nucleotide sequence ID" value="NZ_JABTAE010000001.1"/>
</dbReference>
<evidence type="ECO:0000256" key="1">
    <source>
        <dbReference type="ARBA" id="ARBA00023015"/>
    </source>
</evidence>
<dbReference type="Proteomes" id="UP000190973">
    <property type="component" value="Unassembled WGS sequence"/>
</dbReference>
<feature type="domain" description="RNA polymerase sigma-70 region 2" evidence="5">
    <location>
        <begin position="16"/>
        <end position="81"/>
    </location>
</feature>
<dbReference type="NCBIfam" id="TIGR02937">
    <property type="entry name" value="sigma70-ECF"/>
    <property type="match status" value="1"/>
</dbReference>
<feature type="domain" description="RNA polymerase sigma factor 70 region 4 type 2" evidence="6">
    <location>
        <begin position="127"/>
        <end position="173"/>
    </location>
</feature>
<evidence type="ECO:0000256" key="4">
    <source>
        <dbReference type="ARBA" id="ARBA00023163"/>
    </source>
</evidence>
<evidence type="ECO:0000259" key="5">
    <source>
        <dbReference type="Pfam" id="PF04542"/>
    </source>
</evidence>
<comment type="caution">
    <text evidence="7">The sequence shown here is derived from an EMBL/GenBank/DDBJ whole genome shotgun (WGS) entry which is preliminary data.</text>
</comment>